<dbReference type="GO" id="GO:0030527">
    <property type="term" value="F:structural constituent of chromatin"/>
    <property type="evidence" value="ECO:0007669"/>
    <property type="project" value="InterPro"/>
</dbReference>
<dbReference type="SMART" id="SM00411">
    <property type="entry name" value="BHL"/>
    <property type="match status" value="1"/>
</dbReference>
<accession>A0AA37HYD1</accession>
<comment type="caution">
    <text evidence="5">The sequence shown here is derived from an EMBL/GenBank/DDBJ whole genome shotgun (WGS) entry which is preliminary data.</text>
</comment>
<dbReference type="PANTHER" id="PTHR33175">
    <property type="entry name" value="DNA-BINDING PROTEIN HU"/>
    <property type="match status" value="1"/>
</dbReference>
<reference evidence="5" key="1">
    <citation type="submission" date="2021-08" db="EMBL/GenBank/DDBJ databases">
        <title>Prevotella lacticifex sp. nov., isolated from rumen of cow.</title>
        <authorList>
            <person name="Shinkai T."/>
            <person name="Ikeyama N."/>
            <person name="Kumagai M."/>
            <person name="Ohmori H."/>
            <person name="Sakamoto M."/>
            <person name="Ohkuma M."/>
            <person name="Mitsumori M."/>
        </authorList>
    </citation>
    <scope>NUCLEOTIDE SEQUENCE</scope>
    <source>
        <strain evidence="5">DSM 11371</strain>
    </source>
</reference>
<dbReference type="AlphaFoldDB" id="A0AA37HYD1"/>
<proteinExistence type="inferred from homology"/>
<sequence length="94" mass="10279">MNKTELISKVAEQANLTKAESSKLVNAVLGAIADNLCEGDGLLAIPDFGRFQVKQVPERTGINPSTKEKIVIPAHDKIVFKASDNMSIYSRKHQ</sequence>
<dbReference type="Proteomes" id="UP000887043">
    <property type="component" value="Unassembled WGS sequence"/>
</dbReference>
<protein>
    <submittedName>
        <fullName evidence="5">DNA-binding protein HU-beta</fullName>
    </submittedName>
</protein>
<dbReference type="CDD" id="cd13831">
    <property type="entry name" value="HU"/>
    <property type="match status" value="1"/>
</dbReference>
<organism evidence="5 6">
    <name type="scientific">Segatella bryantii</name>
    <name type="common">Prevotella bryantii</name>
    <dbReference type="NCBI Taxonomy" id="77095"/>
    <lineage>
        <taxon>Bacteria</taxon>
        <taxon>Pseudomonadati</taxon>
        <taxon>Bacteroidota</taxon>
        <taxon>Bacteroidia</taxon>
        <taxon>Bacteroidales</taxon>
        <taxon>Prevotellaceae</taxon>
        <taxon>Segatella</taxon>
    </lineage>
</organism>
<dbReference type="PANTHER" id="PTHR33175:SF3">
    <property type="entry name" value="DNA-BINDING PROTEIN HU-BETA"/>
    <property type="match status" value="1"/>
</dbReference>
<dbReference type="InterPro" id="IPR000119">
    <property type="entry name" value="Hist_DNA-bd"/>
</dbReference>
<evidence type="ECO:0000313" key="5">
    <source>
        <dbReference type="EMBL" id="GJG28966.1"/>
    </source>
</evidence>
<dbReference type="GO" id="GO:0005829">
    <property type="term" value="C:cytosol"/>
    <property type="evidence" value="ECO:0007669"/>
    <property type="project" value="TreeGrafter"/>
</dbReference>
<dbReference type="RefSeq" id="WP_006281466.1">
    <property type="nucleotide sequence ID" value="NZ_BPTR01000001.1"/>
</dbReference>
<keyword evidence="3 5" id="KW-0238">DNA-binding</keyword>
<keyword evidence="2" id="KW-0226">DNA condensation</keyword>
<dbReference type="SUPFAM" id="SSF47729">
    <property type="entry name" value="IHF-like DNA-binding proteins"/>
    <property type="match status" value="1"/>
</dbReference>
<dbReference type="EMBL" id="BPTR01000001">
    <property type="protein sequence ID" value="GJG28966.1"/>
    <property type="molecule type" value="Genomic_DNA"/>
</dbReference>
<evidence type="ECO:0000256" key="1">
    <source>
        <dbReference type="ARBA" id="ARBA00010529"/>
    </source>
</evidence>
<gene>
    <name evidence="5" type="ORF">PRRU23_26660</name>
</gene>
<evidence type="ECO:0000256" key="4">
    <source>
        <dbReference type="RuleBase" id="RU003939"/>
    </source>
</evidence>
<comment type="similarity">
    <text evidence="1 4">Belongs to the bacterial histone-like protein family.</text>
</comment>
<dbReference type="InterPro" id="IPR010992">
    <property type="entry name" value="IHF-like_DNA-bd_dom_sf"/>
</dbReference>
<dbReference type="GO" id="GO:0003677">
    <property type="term" value="F:DNA binding"/>
    <property type="evidence" value="ECO:0007669"/>
    <property type="project" value="UniProtKB-KW"/>
</dbReference>
<dbReference type="Gene3D" id="4.10.520.10">
    <property type="entry name" value="IHF-like DNA-binding proteins"/>
    <property type="match status" value="1"/>
</dbReference>
<evidence type="ECO:0000313" key="6">
    <source>
        <dbReference type="Proteomes" id="UP000887043"/>
    </source>
</evidence>
<dbReference type="GO" id="GO:0030261">
    <property type="term" value="P:chromosome condensation"/>
    <property type="evidence" value="ECO:0007669"/>
    <property type="project" value="UniProtKB-KW"/>
</dbReference>
<evidence type="ECO:0000256" key="3">
    <source>
        <dbReference type="ARBA" id="ARBA00023125"/>
    </source>
</evidence>
<name>A0AA37HYD1_SEGBR</name>
<dbReference type="Pfam" id="PF00216">
    <property type="entry name" value="Bac_DNA_binding"/>
    <property type="match status" value="1"/>
</dbReference>
<evidence type="ECO:0000256" key="2">
    <source>
        <dbReference type="ARBA" id="ARBA00023067"/>
    </source>
</evidence>